<dbReference type="HOGENOM" id="CLU_2350338_0_0_1"/>
<dbReference type="Gramene" id="ONIVA07G21630.1">
    <property type="protein sequence ID" value="ONIVA07G21630.1"/>
    <property type="gene ID" value="ONIVA07G21630"/>
</dbReference>
<evidence type="ECO:0000256" key="1">
    <source>
        <dbReference type="SAM" id="MobiDB-lite"/>
    </source>
</evidence>
<evidence type="ECO:0000313" key="2">
    <source>
        <dbReference type="EnsemblPlants" id="ONIVA07G21630.1"/>
    </source>
</evidence>
<keyword evidence="3" id="KW-1185">Reference proteome</keyword>
<feature type="compositionally biased region" description="Gly residues" evidence="1">
    <location>
        <begin position="13"/>
        <end position="24"/>
    </location>
</feature>
<dbReference type="EnsemblPlants" id="ONIVA07G21630.1">
    <property type="protein sequence ID" value="ONIVA07G21630.1"/>
    <property type="gene ID" value="ONIVA07G21630"/>
</dbReference>
<evidence type="ECO:0000313" key="3">
    <source>
        <dbReference type="Proteomes" id="UP000006591"/>
    </source>
</evidence>
<reference evidence="2" key="2">
    <citation type="submission" date="2018-04" db="EMBL/GenBank/DDBJ databases">
        <title>OnivRS2 (Oryza nivara Reference Sequence Version 2).</title>
        <authorList>
            <person name="Zhang J."/>
            <person name="Kudrna D."/>
            <person name="Lee S."/>
            <person name="Talag J."/>
            <person name="Rajasekar S."/>
            <person name="Welchert J."/>
            <person name="Hsing Y.-I."/>
            <person name="Wing R.A."/>
        </authorList>
    </citation>
    <scope>NUCLEOTIDE SEQUENCE [LARGE SCALE GENOMIC DNA]</scope>
    <source>
        <strain evidence="2">SL10</strain>
    </source>
</reference>
<feature type="region of interest" description="Disordered" evidence="1">
    <location>
        <begin position="1"/>
        <end position="64"/>
    </location>
</feature>
<dbReference type="Proteomes" id="UP000006591">
    <property type="component" value="Chromosome 7"/>
</dbReference>
<protein>
    <submittedName>
        <fullName evidence="2">Uncharacterized protein</fullName>
    </submittedName>
</protein>
<feature type="compositionally biased region" description="Polar residues" evidence="1">
    <location>
        <begin position="1"/>
        <end position="11"/>
    </location>
</feature>
<reference evidence="2" key="1">
    <citation type="submission" date="2015-04" db="UniProtKB">
        <authorList>
            <consortium name="EnsemblPlants"/>
        </authorList>
    </citation>
    <scope>IDENTIFICATION</scope>
    <source>
        <strain evidence="2">SL10</strain>
    </source>
</reference>
<name>A0A0E0I3Z7_ORYNI</name>
<accession>A0A0E0I3Z7</accession>
<proteinExistence type="predicted"/>
<dbReference type="AlphaFoldDB" id="A0A0E0I3Z7"/>
<sequence>MDMVNQLSESPTAGGGSGKGGEGGTARRRRQGRAAWWRRPGRARGAEAAAVGAREATRSSTGKQRIALLQPLQGAWLLPARGTTACTPSRCLTIAEC</sequence>
<organism evidence="2">
    <name type="scientific">Oryza nivara</name>
    <name type="common">Indian wild rice</name>
    <name type="synonym">Oryza sativa f. spontanea</name>
    <dbReference type="NCBI Taxonomy" id="4536"/>
    <lineage>
        <taxon>Eukaryota</taxon>
        <taxon>Viridiplantae</taxon>
        <taxon>Streptophyta</taxon>
        <taxon>Embryophyta</taxon>
        <taxon>Tracheophyta</taxon>
        <taxon>Spermatophyta</taxon>
        <taxon>Magnoliopsida</taxon>
        <taxon>Liliopsida</taxon>
        <taxon>Poales</taxon>
        <taxon>Poaceae</taxon>
        <taxon>BOP clade</taxon>
        <taxon>Oryzoideae</taxon>
        <taxon>Oryzeae</taxon>
        <taxon>Oryzinae</taxon>
        <taxon>Oryza</taxon>
    </lineage>
</organism>